<feature type="compositionally biased region" description="Basic and acidic residues" evidence="1">
    <location>
        <begin position="58"/>
        <end position="72"/>
    </location>
</feature>
<keyword evidence="3" id="KW-1185">Reference proteome</keyword>
<accession>A0AAP6YGG9</accession>
<dbReference type="RefSeq" id="WP_139273543.1">
    <property type="nucleotide sequence ID" value="NZ_FNTR01000004.1"/>
</dbReference>
<evidence type="ECO:0000313" key="3">
    <source>
        <dbReference type="Proteomes" id="UP000814172"/>
    </source>
</evidence>
<evidence type="ECO:0000256" key="1">
    <source>
        <dbReference type="SAM" id="MobiDB-lite"/>
    </source>
</evidence>
<protein>
    <submittedName>
        <fullName evidence="2">Uncharacterized protein</fullName>
    </submittedName>
</protein>
<evidence type="ECO:0000313" key="2">
    <source>
        <dbReference type="EMBL" id="MCF5056719.1"/>
    </source>
</evidence>
<organism evidence="2 3">
    <name type="scientific">Pseudomonas proteolytica</name>
    <dbReference type="NCBI Taxonomy" id="219574"/>
    <lineage>
        <taxon>Bacteria</taxon>
        <taxon>Pseudomonadati</taxon>
        <taxon>Pseudomonadota</taxon>
        <taxon>Gammaproteobacteria</taxon>
        <taxon>Pseudomonadales</taxon>
        <taxon>Pseudomonadaceae</taxon>
        <taxon>Pseudomonas</taxon>
    </lineage>
</organism>
<proteinExistence type="predicted"/>
<reference evidence="2 3" key="1">
    <citation type="submission" date="2019-11" db="EMBL/GenBank/DDBJ databases">
        <title>Epiphytic Pseudomonas syringae from cherry orchards.</title>
        <authorList>
            <person name="Hulin M.T."/>
        </authorList>
    </citation>
    <scope>NUCLEOTIDE SEQUENCE [LARGE SCALE GENOMIC DNA]</scope>
    <source>
        <strain evidence="2 3">PA-6-9F</strain>
    </source>
</reference>
<dbReference type="GeneID" id="55543068"/>
<comment type="caution">
    <text evidence="2">The sequence shown here is derived from an EMBL/GenBank/DDBJ whole genome shotgun (WGS) entry which is preliminary data.</text>
</comment>
<sequence>MSNIGSVSGYNFQPYEGVGYKEREIARPNKLDLTAGEDAQVLDPRTGTWGPAVAAGEGRGRAPEEPIDREIPYDPTGKSYGPADAAGQVIDVEIPYDPTGKSYESTSPDGQLIDVEIPYDPTGLYGSTPDKNETDKPASTHRTHLSSIR</sequence>
<feature type="region of interest" description="Disordered" evidence="1">
    <location>
        <begin position="36"/>
        <end position="149"/>
    </location>
</feature>
<gene>
    <name evidence="2" type="ORF">GIW75_07080</name>
</gene>
<dbReference type="Proteomes" id="UP000814172">
    <property type="component" value="Unassembled WGS sequence"/>
</dbReference>
<dbReference type="EMBL" id="WKEW01000015">
    <property type="protein sequence ID" value="MCF5056719.1"/>
    <property type="molecule type" value="Genomic_DNA"/>
</dbReference>
<dbReference type="AlphaFoldDB" id="A0AAP6YGG9"/>
<name>A0AAP6YGG9_9PSED</name>
<feature type="compositionally biased region" description="Basic residues" evidence="1">
    <location>
        <begin position="139"/>
        <end position="149"/>
    </location>
</feature>